<evidence type="ECO:0000313" key="3">
    <source>
        <dbReference type="Proteomes" id="UP000214646"/>
    </source>
</evidence>
<accession>A0A225DW45</accession>
<reference evidence="3" key="1">
    <citation type="submission" date="2017-06" db="EMBL/GenBank/DDBJ databases">
        <title>Genome analysis of Fimbriiglobus ruber SP5, the first member of the order Planctomycetales with confirmed chitinolytic capability.</title>
        <authorList>
            <person name="Ravin N.V."/>
            <person name="Rakitin A.L."/>
            <person name="Ivanova A.A."/>
            <person name="Beletsky A.V."/>
            <person name="Kulichevskaya I.S."/>
            <person name="Mardanov A.V."/>
            <person name="Dedysh S.N."/>
        </authorList>
    </citation>
    <scope>NUCLEOTIDE SEQUENCE [LARGE SCALE GENOMIC DNA]</scope>
    <source>
        <strain evidence="3">SP5</strain>
    </source>
</reference>
<keyword evidence="3" id="KW-1185">Reference proteome</keyword>
<name>A0A225DW45_9BACT</name>
<dbReference type="AlphaFoldDB" id="A0A225DW45"/>
<evidence type="ECO:0000256" key="1">
    <source>
        <dbReference type="SAM" id="MobiDB-lite"/>
    </source>
</evidence>
<dbReference type="Proteomes" id="UP000214646">
    <property type="component" value="Unassembled WGS sequence"/>
</dbReference>
<proteinExistence type="predicted"/>
<organism evidence="2 3">
    <name type="scientific">Fimbriiglobus ruber</name>
    <dbReference type="NCBI Taxonomy" id="1908690"/>
    <lineage>
        <taxon>Bacteria</taxon>
        <taxon>Pseudomonadati</taxon>
        <taxon>Planctomycetota</taxon>
        <taxon>Planctomycetia</taxon>
        <taxon>Gemmatales</taxon>
        <taxon>Gemmataceae</taxon>
        <taxon>Fimbriiglobus</taxon>
    </lineage>
</organism>
<dbReference type="EMBL" id="NIDE01000002">
    <property type="protein sequence ID" value="OWK45263.1"/>
    <property type="molecule type" value="Genomic_DNA"/>
</dbReference>
<gene>
    <name evidence="2" type="ORF">FRUB_01594</name>
</gene>
<protein>
    <submittedName>
        <fullName evidence="2">Uncharacterized protein</fullName>
    </submittedName>
</protein>
<sequence length="45" mass="4850">MCARERGGPAAAEPHASGGIGQTDDFVPEDFGRVVVQKPNRERLK</sequence>
<evidence type="ECO:0000313" key="2">
    <source>
        <dbReference type="EMBL" id="OWK45263.1"/>
    </source>
</evidence>
<feature type="region of interest" description="Disordered" evidence="1">
    <location>
        <begin position="1"/>
        <end position="45"/>
    </location>
</feature>
<comment type="caution">
    <text evidence="2">The sequence shown here is derived from an EMBL/GenBank/DDBJ whole genome shotgun (WGS) entry which is preliminary data.</text>
</comment>